<protein>
    <recommendedName>
        <fullName evidence="5">BTB domain-containing protein</fullName>
    </recommendedName>
</protein>
<dbReference type="EMBL" id="KZ270006">
    <property type="protein sequence ID" value="OZC08594.1"/>
    <property type="molecule type" value="Genomic_DNA"/>
</dbReference>
<dbReference type="InterPro" id="IPR000210">
    <property type="entry name" value="BTB/POZ_dom"/>
</dbReference>
<evidence type="ECO:0000256" key="1">
    <source>
        <dbReference type="ARBA" id="ARBA00009572"/>
    </source>
</evidence>
<evidence type="ECO:0000313" key="6">
    <source>
        <dbReference type="EMBL" id="OZC08594.1"/>
    </source>
</evidence>
<dbReference type="FunFam" id="3.30.710.10:FF:000038">
    <property type="entry name" value="BTB/POZ domain-containing protein KCTD3 isoform X1"/>
    <property type="match status" value="1"/>
</dbReference>
<comment type="similarity">
    <text evidence="1">Belongs to the KCTD3 family.</text>
</comment>
<reference evidence="6 7" key="1">
    <citation type="submission" date="2015-12" db="EMBL/GenBank/DDBJ databases">
        <title>Draft genome of the nematode, Onchocerca flexuosa.</title>
        <authorList>
            <person name="Mitreva M."/>
        </authorList>
    </citation>
    <scope>NUCLEOTIDE SEQUENCE [LARGE SCALE GENOMIC DNA]</scope>
    <source>
        <strain evidence="6">Red Deer</strain>
    </source>
</reference>
<keyword evidence="2" id="KW-0597">Phosphoprotein</keyword>
<evidence type="ECO:0000256" key="3">
    <source>
        <dbReference type="ARBA" id="ARBA00022574"/>
    </source>
</evidence>
<evidence type="ECO:0000256" key="4">
    <source>
        <dbReference type="ARBA" id="ARBA00022737"/>
    </source>
</evidence>
<dbReference type="SUPFAM" id="SSF50978">
    <property type="entry name" value="WD40 repeat-like"/>
    <property type="match status" value="1"/>
</dbReference>
<evidence type="ECO:0000259" key="5">
    <source>
        <dbReference type="PROSITE" id="PS50097"/>
    </source>
</evidence>
<dbReference type="PROSITE" id="PS50097">
    <property type="entry name" value="BTB"/>
    <property type="match status" value="1"/>
</dbReference>
<dbReference type="Proteomes" id="UP000242913">
    <property type="component" value="Unassembled WGS sequence"/>
</dbReference>
<dbReference type="InterPro" id="IPR001680">
    <property type="entry name" value="WD40_rpt"/>
</dbReference>
<dbReference type="CDD" id="cd18363">
    <property type="entry name" value="BTB_POZ_KCTD3-like"/>
    <property type="match status" value="1"/>
</dbReference>
<keyword evidence="3" id="KW-0853">WD repeat</keyword>
<gene>
    <name evidence="6" type="ORF">X798_04397</name>
</gene>
<dbReference type="SMART" id="SM00225">
    <property type="entry name" value="BTB"/>
    <property type="match status" value="1"/>
</dbReference>
<feature type="domain" description="BTB" evidence="5">
    <location>
        <begin position="4"/>
        <end position="73"/>
    </location>
</feature>
<evidence type="ECO:0000256" key="2">
    <source>
        <dbReference type="ARBA" id="ARBA00022553"/>
    </source>
</evidence>
<keyword evidence="4" id="KW-0677">Repeat</keyword>
<dbReference type="PANTHER" id="PTHR15859:SF1">
    <property type="entry name" value="BTB DOMAIN-CONTAINING PROTEIN"/>
    <property type="match status" value="1"/>
</dbReference>
<dbReference type="SMART" id="SM00320">
    <property type="entry name" value="WD40"/>
    <property type="match status" value="3"/>
</dbReference>
<accession>A0A238BUD0</accession>
<organism evidence="6 7">
    <name type="scientific">Onchocerca flexuosa</name>
    <dbReference type="NCBI Taxonomy" id="387005"/>
    <lineage>
        <taxon>Eukaryota</taxon>
        <taxon>Metazoa</taxon>
        <taxon>Ecdysozoa</taxon>
        <taxon>Nematoda</taxon>
        <taxon>Chromadorea</taxon>
        <taxon>Rhabditida</taxon>
        <taxon>Spirurina</taxon>
        <taxon>Spiruromorpha</taxon>
        <taxon>Filarioidea</taxon>
        <taxon>Onchocercidae</taxon>
        <taxon>Onchocerca</taxon>
    </lineage>
</organism>
<dbReference type="Gene3D" id="3.30.710.10">
    <property type="entry name" value="Potassium Channel Kv1.1, Chain A"/>
    <property type="match status" value="1"/>
</dbReference>
<dbReference type="InterPro" id="IPR015943">
    <property type="entry name" value="WD40/YVTN_repeat-like_dom_sf"/>
</dbReference>
<dbReference type="SUPFAM" id="SSF54695">
    <property type="entry name" value="POZ domain"/>
    <property type="match status" value="1"/>
</dbReference>
<keyword evidence="7" id="KW-1185">Reference proteome</keyword>
<dbReference type="Pfam" id="PF02214">
    <property type="entry name" value="BTB_2"/>
    <property type="match status" value="1"/>
</dbReference>
<dbReference type="InterPro" id="IPR047876">
    <property type="entry name" value="SHKBP1/KCTD3"/>
</dbReference>
<dbReference type="AlphaFoldDB" id="A0A238BUD0"/>
<dbReference type="InterPro" id="IPR036322">
    <property type="entry name" value="WD40_repeat_dom_sf"/>
</dbReference>
<name>A0A238BUD0_9BILA</name>
<evidence type="ECO:0000313" key="7">
    <source>
        <dbReference type="Proteomes" id="UP000242913"/>
    </source>
</evidence>
<dbReference type="Gene3D" id="2.130.10.10">
    <property type="entry name" value="YVTN repeat-like/Quinoprotein amine dehydrogenase"/>
    <property type="match status" value="1"/>
</dbReference>
<dbReference type="InterPro" id="IPR011333">
    <property type="entry name" value="SKP1/BTB/POZ_sf"/>
</dbReference>
<dbReference type="PANTHER" id="PTHR15859">
    <property type="entry name" value="SETA BINDING PROTEIN 1"/>
    <property type="match status" value="1"/>
</dbReference>
<dbReference type="OrthoDB" id="6077599at2759"/>
<dbReference type="GO" id="GO:0051260">
    <property type="term" value="P:protein homooligomerization"/>
    <property type="evidence" value="ECO:0007669"/>
    <property type="project" value="InterPro"/>
</dbReference>
<sequence>MVEQIINLNVGGRRFATSRQTLTWIPDTFFTSLLSGRIPTVRDETDAIFIDRDPEIFRIILNYLRTKQIDLSGVSLINLKHEAQYYALGPLVKRLTLCEELDECACGDVLFNAYLPPPALPLNEAVPAVEMVSNNSALRASQQPRLLPSMEAKFQVRIKIIWIKFVFIPQINLIRSLILLEFIFIHTEVTYVPYDVEAVVGKAIKDNSNLSTKLPLSAESNASFASEVSAEKSEAASLSVENGSSMIRNASQHFASRVPTVSLDFISAHNFCSNSSQIYQGLMKKNSFELTRQLKEELSLLRYSARMSDQLSEPLRVRVIRAHYNAVAVGYANFVCCYRMKESLGWQQLYMSPHMDAVVRHVALYAKFGEKMLAVSLANNSIHLWNISEGDADFGTKIGTFTLLVAIDKLFFIGSQLVALSKIGKVGIWHSMTHNWQVQAGSFLLLGCTNGSIYYIDMQKFPLRMKDNDLLITELYRDPNADIITAISVYLTPKTSIFLRILSDHNVRIKFCCLDCTVLPNFLDLRGNWIEIAYGTSSGSVRVIVQHPETVGHGPQLFQTYTVHTSPVTRVALTTNHLISVCSEYNHVRSWGVTRFRGMISTQPGSTSLASFKVLTLESSDDILGTDGNDPGPFGDQDGEQVFVQRVVPGTNQVFVRLCTIRTVDDSAITAFLVHECEGSRVNSRPRRFLFTGTSNGSIQMWDLTTALDQYHASLSFPNLALGNQTSTTDKTASVSSTTTAFTNANAMLFANRTSGAVRQ</sequence>
<dbReference type="InterPro" id="IPR003131">
    <property type="entry name" value="T1-type_BTB"/>
</dbReference>
<proteinExistence type="inferred from homology"/>